<comment type="caution">
    <text evidence="9">The sequence shown here is derived from an EMBL/GenBank/DDBJ whole genome shotgun (WGS) entry which is preliminary data.</text>
</comment>
<evidence type="ECO:0000256" key="1">
    <source>
        <dbReference type="ARBA" id="ARBA00022527"/>
    </source>
</evidence>
<keyword evidence="4 9" id="KW-0418">Kinase</keyword>
<dbReference type="GO" id="GO:0005524">
    <property type="term" value="F:ATP binding"/>
    <property type="evidence" value="ECO:0007669"/>
    <property type="project" value="UniProtKB-KW"/>
</dbReference>
<protein>
    <submittedName>
        <fullName evidence="9">Serine/threonine protein kinase</fullName>
    </submittedName>
</protein>
<keyword evidence="1 9" id="KW-0723">Serine/threonine-protein kinase</keyword>
<dbReference type="RefSeq" id="WP_255034534.1">
    <property type="nucleotide sequence ID" value="NZ_CP101414.1"/>
</dbReference>
<dbReference type="GO" id="GO:0004674">
    <property type="term" value="F:protein serine/threonine kinase activity"/>
    <property type="evidence" value="ECO:0007669"/>
    <property type="project" value="UniProtKB-KW"/>
</dbReference>
<evidence type="ECO:0000256" key="2">
    <source>
        <dbReference type="ARBA" id="ARBA00022679"/>
    </source>
</evidence>
<dbReference type="CDD" id="cd14014">
    <property type="entry name" value="STKc_PknB_like"/>
    <property type="match status" value="1"/>
</dbReference>
<dbReference type="Gene3D" id="3.30.200.20">
    <property type="entry name" value="Phosphorylase Kinase, domain 1"/>
    <property type="match status" value="1"/>
</dbReference>
<organism evidence="9 10">
    <name type="scientific">Mycoplasma bradburyae</name>
    <dbReference type="NCBI Taxonomy" id="2963128"/>
    <lineage>
        <taxon>Bacteria</taxon>
        <taxon>Bacillati</taxon>
        <taxon>Mycoplasmatota</taxon>
        <taxon>Mollicutes</taxon>
        <taxon>Mycoplasmataceae</taxon>
        <taxon>Mycoplasma</taxon>
    </lineage>
</organism>
<sequence>MANNNKPNINRQTEKKSNVYLIPNDKLFSQYVIVKQLTEGGMNSVIYVAKNIMAETDKINGAKKSLVVVKIVKKNPADSEDKWTKLRQELITSSRISHPNLITTYDISDNELIFERNNHIVKIKDIVVIVMEYVQGVTLRKHISTKGSLSVKEALYYFRRMVEGIQKLHNYSHQIIHRDLKPENLMLSKDFRELKIIDFGIASSITTDAALKILTNEQALFGTEDYMCPDVLDKEIVRDENNKPLINPKTNGPLLRRTRPTVQYDFYSFGVILFEMITGQKPFNKQNKKGQDVIKLPNQYDVPLMKTMGFDVPNSVENIVFRCMASKKEDRKYRYSSCEDILKDLDNVDKEQALIKPYEKRVLQKDELFKPTEITVDSEPIIFKYWSFWLITGLVILIVLLTLGLIIFNFSSPPK</sequence>
<accession>A0AAW6HQE3</accession>
<dbReference type="Pfam" id="PF00069">
    <property type="entry name" value="Pkinase"/>
    <property type="match status" value="1"/>
</dbReference>
<dbReference type="PROSITE" id="PS50011">
    <property type="entry name" value="PROTEIN_KINASE_DOM"/>
    <property type="match status" value="1"/>
</dbReference>
<dbReference type="SUPFAM" id="SSF56112">
    <property type="entry name" value="Protein kinase-like (PK-like)"/>
    <property type="match status" value="1"/>
</dbReference>
<feature type="transmembrane region" description="Helical" evidence="6">
    <location>
        <begin position="386"/>
        <end position="410"/>
    </location>
</feature>
<evidence type="ECO:0000313" key="9">
    <source>
        <dbReference type="EMBL" id="MDC4183687.1"/>
    </source>
</evidence>
<keyword evidence="5" id="KW-0067">ATP-binding</keyword>
<keyword evidence="2" id="KW-0808">Transferase</keyword>
<keyword evidence="3" id="KW-0547">Nucleotide-binding</keyword>
<dbReference type="EMBL" id="JAJHZP010000018">
    <property type="protein sequence ID" value="MDC4183687.1"/>
    <property type="molecule type" value="Genomic_DNA"/>
</dbReference>
<keyword evidence="6" id="KW-0812">Transmembrane</keyword>
<dbReference type="InterPro" id="IPR008271">
    <property type="entry name" value="Ser/Thr_kinase_AS"/>
</dbReference>
<dbReference type="InterPro" id="IPR000719">
    <property type="entry name" value="Prot_kinase_dom"/>
</dbReference>
<gene>
    <name evidence="8" type="ORF">LNO68_03240</name>
    <name evidence="9" type="ORF">LNO71_03510</name>
</gene>
<dbReference type="PROSITE" id="PS00108">
    <property type="entry name" value="PROTEIN_KINASE_ST"/>
    <property type="match status" value="1"/>
</dbReference>
<evidence type="ECO:0000313" key="10">
    <source>
        <dbReference type="Proteomes" id="UP001216384"/>
    </source>
</evidence>
<evidence type="ECO:0000313" key="11">
    <source>
        <dbReference type="Proteomes" id="UP001220940"/>
    </source>
</evidence>
<dbReference type="SMART" id="SM00220">
    <property type="entry name" value="S_TKc"/>
    <property type="match status" value="1"/>
</dbReference>
<keyword evidence="6" id="KW-1133">Transmembrane helix</keyword>
<reference evidence="9 11" key="1">
    <citation type="submission" date="2021-11" db="EMBL/GenBank/DDBJ databases">
        <title>Description of Mycoplasma bradburyaesp. nov.from sea birds: a tribute to a great mycoplasmologist.</title>
        <authorList>
            <person name="Ramirez A.S."/>
            <person name="Poveda C."/>
            <person name="Suarez-Perez A."/>
            <person name="Rosales R.S."/>
            <person name="Dijkman R."/>
            <person name="Feberwee A."/>
            <person name="Spergser J."/>
            <person name="Szostak M.P."/>
            <person name="Ressel L."/>
            <person name="Calabuig P."/>
            <person name="Catania S."/>
            <person name="Gobbo F."/>
            <person name="Timofte D."/>
            <person name="Poveda J.B."/>
        </authorList>
    </citation>
    <scope>NUCLEOTIDE SEQUENCE</scope>
    <source>
        <strain evidence="8 11">T158</strain>
        <strain evidence="9">T264</strain>
    </source>
</reference>
<keyword evidence="11" id="KW-1185">Reference proteome</keyword>
<evidence type="ECO:0000256" key="4">
    <source>
        <dbReference type="ARBA" id="ARBA00022777"/>
    </source>
</evidence>
<evidence type="ECO:0000259" key="7">
    <source>
        <dbReference type="PROSITE" id="PS50011"/>
    </source>
</evidence>
<dbReference type="Proteomes" id="UP001220940">
    <property type="component" value="Unassembled WGS sequence"/>
</dbReference>
<dbReference type="PANTHER" id="PTHR24345">
    <property type="entry name" value="SERINE/THREONINE-PROTEIN KINASE PLK"/>
    <property type="match status" value="1"/>
</dbReference>
<dbReference type="EMBL" id="JAJHZM010000014">
    <property type="protein sequence ID" value="MDC4182181.1"/>
    <property type="molecule type" value="Genomic_DNA"/>
</dbReference>
<evidence type="ECO:0000256" key="3">
    <source>
        <dbReference type="ARBA" id="ARBA00022741"/>
    </source>
</evidence>
<evidence type="ECO:0000256" key="5">
    <source>
        <dbReference type="ARBA" id="ARBA00022840"/>
    </source>
</evidence>
<evidence type="ECO:0000256" key="6">
    <source>
        <dbReference type="SAM" id="Phobius"/>
    </source>
</evidence>
<feature type="domain" description="Protein kinase" evidence="7">
    <location>
        <begin position="31"/>
        <end position="355"/>
    </location>
</feature>
<dbReference type="InterPro" id="IPR011009">
    <property type="entry name" value="Kinase-like_dom_sf"/>
</dbReference>
<dbReference type="Gene3D" id="1.10.510.10">
    <property type="entry name" value="Transferase(Phosphotransferase) domain 1"/>
    <property type="match status" value="1"/>
</dbReference>
<dbReference type="AlphaFoldDB" id="A0AAW6HQE3"/>
<proteinExistence type="predicted"/>
<keyword evidence="6" id="KW-0472">Membrane</keyword>
<dbReference type="Proteomes" id="UP001216384">
    <property type="component" value="Unassembled WGS sequence"/>
</dbReference>
<dbReference type="PANTHER" id="PTHR24345:SF0">
    <property type="entry name" value="CELL CYCLE SERINE_THREONINE-PROTEIN KINASE CDC5_MSD2"/>
    <property type="match status" value="1"/>
</dbReference>
<evidence type="ECO:0000313" key="8">
    <source>
        <dbReference type="EMBL" id="MDC4182181.1"/>
    </source>
</evidence>
<name>A0AAW6HQE3_9MOLU</name>